<accession>A0A9Q3UUS0</accession>
<dbReference type="AlphaFoldDB" id="A0A9Q3UUS0"/>
<proteinExistence type="predicted"/>
<organism evidence="2 4">
    <name type="scientific">Chryseobacterium muglaense</name>
    <dbReference type="NCBI Taxonomy" id="2893752"/>
    <lineage>
        <taxon>Bacteria</taxon>
        <taxon>Pseudomonadati</taxon>
        <taxon>Bacteroidota</taxon>
        <taxon>Flavobacteriia</taxon>
        <taxon>Flavobacteriales</taxon>
        <taxon>Weeksellaceae</taxon>
        <taxon>Chryseobacterium group</taxon>
        <taxon>Chryseobacterium</taxon>
    </lineage>
</organism>
<dbReference type="RefSeq" id="WP_191180041.1">
    <property type="nucleotide sequence ID" value="NZ_JACXXP010000016.1"/>
</dbReference>
<name>A0A9Q3UUS0_9FLAO</name>
<dbReference type="PROSITE" id="PS51257">
    <property type="entry name" value="PROKAR_LIPOPROTEIN"/>
    <property type="match status" value="1"/>
</dbReference>
<dbReference type="Proteomes" id="UP001107960">
    <property type="component" value="Unassembled WGS sequence"/>
</dbReference>
<evidence type="ECO:0000313" key="4">
    <source>
        <dbReference type="Proteomes" id="UP001107960"/>
    </source>
</evidence>
<dbReference type="EMBL" id="JAJJML010000001">
    <property type="protein sequence ID" value="MCC9034967.1"/>
    <property type="molecule type" value="Genomic_DNA"/>
</dbReference>
<comment type="caution">
    <text evidence="2">The sequence shown here is derived from an EMBL/GenBank/DDBJ whole genome shotgun (WGS) entry which is preliminary data.</text>
</comment>
<reference evidence="3" key="2">
    <citation type="submission" date="2023-07" db="EMBL/GenBank/DDBJ databases">
        <title>Description of novel Chryseobacterium sp. strain C-2.</title>
        <authorList>
            <person name="Saticioglu I.B."/>
        </authorList>
    </citation>
    <scope>NUCLEOTIDE SEQUENCE [LARGE SCALE GENOMIC DNA]</scope>
    <source>
        <strain evidence="3">C-2</strain>
    </source>
</reference>
<keyword evidence="3" id="KW-1185">Reference proteome</keyword>
<sequence>MKILFRFLFLFSCISVSCQTFGLTNKKIIAYYETINMAENKIINNDLDSANILYKKAFLINEQPFGKDLYNSMMISLKVKDKNHAFSQYQSLKCLEYPFDKNFEAHNFPDLKKSEEIKCKTSFDIAYRKTLDSLFIIDQHYRKISGGDYAKYQKEINKNDSIVSTQLLKLIQTKGFPNEYNLGLKSADKSFFQNFYLIVWHQAANNIKKPQVVNFSEDIVKALNLGKITPDNAGFLLDLNNNTNNYSSKHFDIMAFVNNPGDPKRPHDNIEKSLENEDCCYVHVWFLPENREEKGEKLVMEIDKRRKNIGMCSLDDNLKKKIFNLNNKDYQFPQAQIVGMNFTKDTDKENLKKHFIKIK</sequence>
<dbReference type="Proteomes" id="UP000603715">
    <property type="component" value="Unassembled WGS sequence"/>
</dbReference>
<gene>
    <name evidence="1" type="ORF">IEW27_13275</name>
    <name evidence="2" type="ORF">LNP80_12000</name>
</gene>
<evidence type="ECO:0000313" key="2">
    <source>
        <dbReference type="EMBL" id="MCC9034967.1"/>
    </source>
</evidence>
<reference evidence="1" key="3">
    <citation type="submission" date="2024-05" db="EMBL/GenBank/DDBJ databases">
        <title>Description of novel Chryseobacterium sp. strain C-2.</title>
        <authorList>
            <person name="Saticioglu I.B."/>
        </authorList>
    </citation>
    <scope>NUCLEOTIDE SEQUENCE</scope>
    <source>
        <strain evidence="1">C-2</strain>
    </source>
</reference>
<dbReference type="EMBL" id="JACXXP010000016">
    <property type="protein sequence ID" value="MBD3905555.1"/>
    <property type="molecule type" value="Genomic_DNA"/>
</dbReference>
<protein>
    <submittedName>
        <fullName evidence="2">Uncharacterized protein</fullName>
    </submittedName>
</protein>
<reference evidence="2" key="1">
    <citation type="submission" date="2021-11" db="EMBL/GenBank/DDBJ databases">
        <title>Description of novel Chryseobacterium species.</title>
        <authorList>
            <person name="Saticioglu I.B."/>
            <person name="Ay H."/>
            <person name="Altun S."/>
            <person name="Duman M."/>
        </authorList>
    </citation>
    <scope>NUCLEOTIDE SEQUENCE</scope>
    <source>
        <strain evidence="2">C-39</strain>
    </source>
</reference>
<evidence type="ECO:0000313" key="3">
    <source>
        <dbReference type="Proteomes" id="UP000603715"/>
    </source>
</evidence>
<evidence type="ECO:0000313" key="1">
    <source>
        <dbReference type="EMBL" id="MBD3905555.1"/>
    </source>
</evidence>